<dbReference type="InterPro" id="IPR057678">
    <property type="entry name" value="DUF7918"/>
</dbReference>
<name>A0A218Z5F3_9HELO</name>
<dbReference type="Pfam" id="PF25534">
    <property type="entry name" value="DUF7918"/>
    <property type="match status" value="1"/>
</dbReference>
<reference evidence="3 4" key="1">
    <citation type="submission" date="2017-04" db="EMBL/GenBank/DDBJ databases">
        <title>Draft genome sequence of Marssonina coronaria NL1: causal agent of apple blotch.</title>
        <authorList>
            <person name="Cheng Q."/>
        </authorList>
    </citation>
    <scope>NUCLEOTIDE SEQUENCE [LARGE SCALE GENOMIC DNA]</scope>
    <source>
        <strain evidence="3 4">NL1</strain>
    </source>
</reference>
<comment type="caution">
    <text evidence="3">The sequence shown here is derived from an EMBL/GenBank/DDBJ whole genome shotgun (WGS) entry which is preliminary data.</text>
</comment>
<dbReference type="InParanoid" id="A0A218Z5F3"/>
<dbReference type="AlphaFoldDB" id="A0A218Z5F3"/>
<evidence type="ECO:0000313" key="3">
    <source>
        <dbReference type="EMBL" id="OWP02446.1"/>
    </source>
</evidence>
<protein>
    <recommendedName>
        <fullName evidence="2">DUF7918 domain-containing protein</fullName>
    </recommendedName>
</protein>
<evidence type="ECO:0000259" key="2">
    <source>
        <dbReference type="Pfam" id="PF25534"/>
    </source>
</evidence>
<dbReference type="EMBL" id="MZNU01000236">
    <property type="protein sequence ID" value="OWP02446.1"/>
    <property type="molecule type" value="Genomic_DNA"/>
</dbReference>
<organism evidence="3 4">
    <name type="scientific">Diplocarpon coronariae</name>
    <dbReference type="NCBI Taxonomy" id="2795749"/>
    <lineage>
        <taxon>Eukaryota</taxon>
        <taxon>Fungi</taxon>
        <taxon>Dikarya</taxon>
        <taxon>Ascomycota</taxon>
        <taxon>Pezizomycotina</taxon>
        <taxon>Leotiomycetes</taxon>
        <taxon>Helotiales</taxon>
        <taxon>Drepanopezizaceae</taxon>
        <taxon>Diplocarpon</taxon>
    </lineage>
</organism>
<accession>A0A218Z5F3</accession>
<evidence type="ECO:0000256" key="1">
    <source>
        <dbReference type="SAM" id="MobiDB-lite"/>
    </source>
</evidence>
<gene>
    <name evidence="3" type="ORF">B2J93_3234</name>
</gene>
<feature type="region of interest" description="Disordered" evidence="1">
    <location>
        <begin position="217"/>
        <end position="240"/>
    </location>
</feature>
<dbReference type="OrthoDB" id="3364132at2759"/>
<dbReference type="Proteomes" id="UP000242519">
    <property type="component" value="Unassembled WGS sequence"/>
</dbReference>
<feature type="domain" description="DUF7918" evidence="2">
    <location>
        <begin position="100"/>
        <end position="210"/>
    </location>
</feature>
<evidence type="ECO:0000313" key="4">
    <source>
        <dbReference type="Proteomes" id="UP000242519"/>
    </source>
</evidence>
<sequence>MAVLKSLLAIEVTVCVNSKALTKHQAENDRAQHIDGKLAAHQQGCSSTKFIESITDEDFTANILTGQKPSLSRVGLSSLRSSPRSLRVRLWSFSPPVGHFAKFKISLRDSRSSNLQRENDKAKKLREIVVKIHRQSEGRQVEPGKPNFEKLASPRESHQKARIENQSRMVLQSPGAVKSIDPGRIIKSEFLDGMDYPIAILRFKYRSARKQYHHLVAERGRSEDDDNVKQDAPPSKKTEARKMIGKLTTALTQGDGEDKGRPAILLDQMIRTQPPDLPVAITASRLQLACSC</sequence>
<feature type="region of interest" description="Disordered" evidence="1">
    <location>
        <begin position="136"/>
        <end position="155"/>
    </location>
</feature>
<keyword evidence="4" id="KW-1185">Reference proteome</keyword>
<proteinExistence type="predicted"/>